<dbReference type="CDD" id="cd17039">
    <property type="entry name" value="Ubl_ubiquitin_like"/>
    <property type="match status" value="1"/>
</dbReference>
<sequence length="2017" mass="236394">MKVTIKVKDGENICCNGNSNDSVKELKAVIQEKNGNLVHDYNIIYNGENLSDERLLSDYDIQNDSILLLIDKEKSLLLKSSIIFDNSDLIDRIHQSIFDLKNHSCKDDVLDLLNEAISYLDKDLKPITAIELFSLIISCSLQCPDQSLQLFNKRLQKSNISSYHIISFAKLLSNLSMNFPQLSIKNHNDFISNSFQQILESSDNNLFILGNEIPPHFKDSFITDIILLIEPTEQIVKNFSFYIINPKNDFNIINFFIKKVNDSGLLNTIPDSLLIKNCVYDFLTIENSELIIQSLTKQTFRKYSPFIEKYLKKDHLTSSCCSFILKNLVEYDISLSSDINEILFEKVDDIELDLKMLEYLKSHNIKLPDKFISKIETLPTSQENIKIFLHPEKMSTEHLIQILHNSTEIGIYEVLLSSDKLIAGIFETLYFWKHIMTIVSSTEEKITDYLISRFSFYFKLNNSTQKEIIMDGLIFDEHLPNEKQSNFLFRIFINIYDNFGFFKKPERCAKLLSYNEIPCISLCKLFVSPEDFITRNSSPKELYFYLYTNKRYQLPFIYKFEILYGSSILSFDKIKSFFNKNENENENELLLTQFIKNKNDFSLTSRFDEKLISLVVSSISFAYFSKTLVISGMTKENALPFYAIAFNTNSNCFDIFNDSSDKMINALFSSIQNLGNSNSPLLNESINAILSISSDTLIKIDHFINIFYILCDILIAGKYHADKLLLFNFIFYVSKMTNSILAESFLDIIIQYGIRLFNIIFQNKADIINSKSITYCLDLKVFDPNEIKSYIDKKFDSDDEIFQIIVFYTKYCTNQPILNINNVFTSRITKLYQQNLIDEKWDNFDLIFKFMSINKMNINLDVLKDKQIPLNVSHSLMKYSSYFNDIENYLYQCLTNPEFENEHSIIIKHLLQNKSIIYKYIAASLEVLFPNNFVQGYEEILTRKPYLYKQYKEDLVFVLEHQYDFNENHDLLLRKLNIKQPKLPDIDYSIIEKIIRLNNYKSFICLHHIASCFPFLFENDSIDIVDFILPTLNCLSFIYDDEISEEKTNDLKTAASALSFLYSCLQSTKFISTFVIWLFENIESLNESQIVCMSKILISLYETKEVSKIICGYAIKYNFLDKLNDLLTKDISNEKFKFFYTITLYNLLLLHVKKTEEYSDDKYDKAFINYILRGSLSNPFDIKFNFYSVIPIKFKKISFSFTSENESTDLIENFIDEINKDQVLWLSYKSNVKSEIPDLLKHFNDDQSIFKYDELPQIYELSNQVRCYLTSQPTWVSVLFSETARFPISLEYHSFLVEVGNNAPNDDYDTNYYYESFDESKEIIKTIIKDYLYSEITYEESYSLLILLLKCYKYVDILIKKLEELISEIEFTSTFGLFYKNLAKLLNILFKNEVSAINQIFFKKVGTCLINYFLSPYSIDDVPNISNFLISLNCDLPIQTAHIIERLLDDDFSNFTTAYKLYSKIDKEKASNLIPLFTKIFLKEIQKNDIDYQTIRIFMKEFPSIAKRDVSLYDTCLSKCIQMYENSTRENIILNNFIIELFNFLAPKRDKYQREQSQISDEIDFTQSISYTKENKKENEEEDNNDDLIYFHHVPDQIYCKDVNFWQNIYEKHREFLSAFSTKSESNFEKLTFLHDYYELIPFEIRLSYFKAKMNELLNGKYAQHVDIRVSRSTILEDSFNALLNTNPRKLIGSIRVHFEGESGYDIGGLTSEWFSMVTKEIFDPKYGLFISNENNCYHPNQLSYFNSNHIDYFKLAGKIVALSLLHNRNINAHLSMAFYRQILQQRIKLKDLEDFDHSLFESFESILNIDDVKDLDLVFQIDDDVFGEFTSIDLIENGSNIQVTNDNRMDYVSSYVNYKLRKSVIGQINAFCDFFNEIIPQEFIRMFSPSELDMLICGVHHIDLEDMRKHTHYEPPYHDEHPTIVVFFNVLGKFNQEELAKFLVFLTGSSQVPIGGFKDFEESGNPITINYNNSIERLPVAHTCFRILDLPNYDDENELKRKLLNAINECDDFGLI</sequence>
<dbReference type="InterPro" id="IPR000626">
    <property type="entry name" value="Ubiquitin-like_dom"/>
</dbReference>
<accession>A0ABR2JM18</accession>
<evidence type="ECO:0000256" key="2">
    <source>
        <dbReference type="ARBA" id="ARBA00004906"/>
    </source>
</evidence>
<evidence type="ECO:0000259" key="8">
    <source>
        <dbReference type="PROSITE" id="PS50237"/>
    </source>
</evidence>
<evidence type="ECO:0000256" key="3">
    <source>
        <dbReference type="ARBA" id="ARBA00012485"/>
    </source>
</evidence>
<dbReference type="InterPro" id="IPR000569">
    <property type="entry name" value="HECT_dom"/>
</dbReference>
<dbReference type="PROSITE" id="PS50053">
    <property type="entry name" value="UBIQUITIN_2"/>
    <property type="match status" value="1"/>
</dbReference>
<evidence type="ECO:0000256" key="1">
    <source>
        <dbReference type="ARBA" id="ARBA00000885"/>
    </source>
</evidence>
<dbReference type="Gene3D" id="3.10.20.90">
    <property type="entry name" value="Phosphatidylinositol 3-kinase Catalytic Subunit, Chain A, domain 1"/>
    <property type="match status" value="1"/>
</dbReference>
<dbReference type="Pfam" id="PF00632">
    <property type="entry name" value="HECT"/>
    <property type="match status" value="1"/>
</dbReference>
<comment type="catalytic activity">
    <reaction evidence="1">
        <text>S-ubiquitinyl-[E2 ubiquitin-conjugating enzyme]-L-cysteine + [acceptor protein]-L-lysine = [E2 ubiquitin-conjugating enzyme]-L-cysteine + N(6)-ubiquitinyl-[acceptor protein]-L-lysine.</text>
        <dbReference type="EC" id="2.3.2.26"/>
    </reaction>
</comment>
<organism evidence="9 10">
    <name type="scientific">Tritrichomonas musculus</name>
    <dbReference type="NCBI Taxonomy" id="1915356"/>
    <lineage>
        <taxon>Eukaryota</taxon>
        <taxon>Metamonada</taxon>
        <taxon>Parabasalia</taxon>
        <taxon>Tritrichomonadida</taxon>
        <taxon>Tritrichomonadidae</taxon>
        <taxon>Tritrichomonas</taxon>
    </lineage>
</organism>
<evidence type="ECO:0000256" key="5">
    <source>
        <dbReference type="ARBA" id="ARBA00022786"/>
    </source>
</evidence>
<dbReference type="PROSITE" id="PS50237">
    <property type="entry name" value="HECT"/>
    <property type="match status" value="1"/>
</dbReference>
<dbReference type="InterPro" id="IPR029071">
    <property type="entry name" value="Ubiquitin-like_domsf"/>
</dbReference>
<evidence type="ECO:0000256" key="4">
    <source>
        <dbReference type="ARBA" id="ARBA00022679"/>
    </source>
</evidence>
<comment type="pathway">
    <text evidence="2">Protein modification; protein ubiquitination.</text>
</comment>
<dbReference type="PANTHER" id="PTHR11254:SF440">
    <property type="entry name" value="E3 UBIQUITIN-PROTEIN LIGASE NEDD-4"/>
    <property type="match status" value="1"/>
</dbReference>
<dbReference type="InterPro" id="IPR050409">
    <property type="entry name" value="E3_ubiq-protein_ligase"/>
</dbReference>
<feature type="domain" description="HECT" evidence="8">
    <location>
        <begin position="1687"/>
        <end position="2017"/>
    </location>
</feature>
<dbReference type="CDD" id="cd00078">
    <property type="entry name" value="HECTc"/>
    <property type="match status" value="1"/>
</dbReference>
<name>A0ABR2JM18_9EUKA</name>
<feature type="domain" description="Ubiquitin-like" evidence="7">
    <location>
        <begin position="1"/>
        <end position="76"/>
    </location>
</feature>
<proteinExistence type="predicted"/>
<evidence type="ECO:0000313" key="10">
    <source>
        <dbReference type="Proteomes" id="UP001470230"/>
    </source>
</evidence>
<dbReference type="Gene3D" id="3.90.1750.10">
    <property type="entry name" value="Hect, E3 ligase catalytic domains"/>
    <property type="match status" value="1"/>
</dbReference>
<dbReference type="SUPFAM" id="SSF54236">
    <property type="entry name" value="Ubiquitin-like"/>
    <property type="match status" value="1"/>
</dbReference>
<gene>
    <name evidence="9" type="ORF">M9Y10_005293</name>
</gene>
<reference evidence="9 10" key="1">
    <citation type="submission" date="2024-04" db="EMBL/GenBank/DDBJ databases">
        <title>Tritrichomonas musculus Genome.</title>
        <authorList>
            <person name="Alves-Ferreira E."/>
            <person name="Grigg M."/>
            <person name="Lorenzi H."/>
            <person name="Galac M."/>
        </authorList>
    </citation>
    <scope>NUCLEOTIDE SEQUENCE [LARGE SCALE GENOMIC DNA]</scope>
    <source>
        <strain evidence="9 10">EAF2021</strain>
    </source>
</reference>
<evidence type="ECO:0000256" key="6">
    <source>
        <dbReference type="PROSITE-ProRule" id="PRU00104"/>
    </source>
</evidence>
<evidence type="ECO:0000259" key="7">
    <source>
        <dbReference type="PROSITE" id="PS50053"/>
    </source>
</evidence>
<dbReference type="Proteomes" id="UP001470230">
    <property type="component" value="Unassembled WGS sequence"/>
</dbReference>
<dbReference type="Gene3D" id="3.30.2160.10">
    <property type="entry name" value="Hect, E3 ligase catalytic domain"/>
    <property type="match status" value="1"/>
</dbReference>
<dbReference type="SUPFAM" id="SSF56204">
    <property type="entry name" value="Hect, E3 ligase catalytic domain"/>
    <property type="match status" value="1"/>
</dbReference>
<dbReference type="Gene3D" id="3.30.2410.10">
    <property type="entry name" value="Hect, E3 ligase catalytic domain"/>
    <property type="match status" value="1"/>
</dbReference>
<dbReference type="PANTHER" id="PTHR11254">
    <property type="entry name" value="HECT DOMAIN UBIQUITIN-PROTEIN LIGASE"/>
    <property type="match status" value="1"/>
</dbReference>
<keyword evidence="10" id="KW-1185">Reference proteome</keyword>
<dbReference type="SMART" id="SM00213">
    <property type="entry name" value="UBQ"/>
    <property type="match status" value="1"/>
</dbReference>
<keyword evidence="4" id="KW-0808">Transferase</keyword>
<evidence type="ECO:0000313" key="9">
    <source>
        <dbReference type="EMBL" id="KAK8878513.1"/>
    </source>
</evidence>
<keyword evidence="5 6" id="KW-0833">Ubl conjugation pathway</keyword>
<comment type="caution">
    <text evidence="9">The sequence shown here is derived from an EMBL/GenBank/DDBJ whole genome shotgun (WGS) entry which is preliminary data.</text>
</comment>
<feature type="active site" description="Glycyl thioester intermediate" evidence="6">
    <location>
        <position position="1985"/>
    </location>
</feature>
<dbReference type="Pfam" id="PF00240">
    <property type="entry name" value="ubiquitin"/>
    <property type="match status" value="1"/>
</dbReference>
<dbReference type="EMBL" id="JAPFFF010000011">
    <property type="protein sequence ID" value="KAK8878513.1"/>
    <property type="molecule type" value="Genomic_DNA"/>
</dbReference>
<dbReference type="InterPro" id="IPR035983">
    <property type="entry name" value="Hect_E3_ubiquitin_ligase"/>
</dbReference>
<protein>
    <recommendedName>
        <fullName evidence="3">HECT-type E3 ubiquitin transferase</fullName>
        <ecNumber evidence="3">2.3.2.26</ecNumber>
    </recommendedName>
</protein>
<dbReference type="SMART" id="SM00119">
    <property type="entry name" value="HECTc"/>
    <property type="match status" value="1"/>
</dbReference>
<dbReference type="EC" id="2.3.2.26" evidence="3"/>